<dbReference type="PANTHER" id="PTHR32305:SF15">
    <property type="entry name" value="PROTEIN RHSA-RELATED"/>
    <property type="match status" value="1"/>
</dbReference>
<name>A0A2D2D1D1_METT3</name>
<dbReference type="NCBIfam" id="TIGR03696">
    <property type="entry name" value="Rhs_assc_core"/>
    <property type="match status" value="1"/>
</dbReference>
<protein>
    <submittedName>
        <fullName evidence="1">RHS repeat-associated core domain-containing protein</fullName>
    </submittedName>
</protein>
<dbReference type="InterPro" id="IPR050708">
    <property type="entry name" value="T6SS_VgrG/RHS"/>
</dbReference>
<accession>A0A2D2D1D1</accession>
<dbReference type="Proteomes" id="UP000230709">
    <property type="component" value="Chromosome"/>
</dbReference>
<dbReference type="EMBL" id="CP023737">
    <property type="protein sequence ID" value="ATQ68803.1"/>
    <property type="molecule type" value="Genomic_DNA"/>
</dbReference>
<organism evidence="1 2">
    <name type="scientific">Methylosinus trichosporium (strain ATCC 35070 / NCIMB 11131 / UNIQEM 75 / OB3b)</name>
    <dbReference type="NCBI Taxonomy" id="595536"/>
    <lineage>
        <taxon>Bacteria</taxon>
        <taxon>Pseudomonadati</taxon>
        <taxon>Pseudomonadota</taxon>
        <taxon>Alphaproteobacteria</taxon>
        <taxon>Hyphomicrobiales</taxon>
        <taxon>Methylocystaceae</taxon>
        <taxon>Methylosinus</taxon>
    </lineage>
</organism>
<dbReference type="PRINTS" id="PR00394">
    <property type="entry name" value="RHSPROTEIN"/>
</dbReference>
<evidence type="ECO:0000313" key="1">
    <source>
        <dbReference type="EMBL" id="ATQ68803.1"/>
    </source>
</evidence>
<reference evidence="2" key="1">
    <citation type="submission" date="2017-10" db="EMBL/GenBank/DDBJ databases">
        <title>Completed PacBio SMRT sequence of Methylosinus trichosporium OB3b reveals presence of a third large plasmid.</title>
        <authorList>
            <person name="Charles T.C."/>
            <person name="Lynch M.D.J."/>
            <person name="Heil J.R."/>
            <person name="Cheng J."/>
        </authorList>
    </citation>
    <scope>NUCLEOTIDE SEQUENCE [LARGE SCALE GENOMIC DNA]</scope>
    <source>
        <strain evidence="2">OB3b</strain>
    </source>
</reference>
<proteinExistence type="predicted"/>
<dbReference type="Gene3D" id="2.180.10.10">
    <property type="entry name" value="RHS repeat-associated core"/>
    <property type="match status" value="1"/>
</dbReference>
<dbReference type="InterPro" id="IPR022385">
    <property type="entry name" value="Rhs_assc_core"/>
</dbReference>
<evidence type="ECO:0000313" key="2">
    <source>
        <dbReference type="Proteomes" id="UP000230709"/>
    </source>
</evidence>
<dbReference type="PANTHER" id="PTHR32305">
    <property type="match status" value="1"/>
</dbReference>
<gene>
    <name evidence="1" type="ORF">CQW49_13620</name>
</gene>
<dbReference type="AlphaFoldDB" id="A0A2D2D1D1"/>
<dbReference type="KEGG" id="mtw:CQW49_13620"/>
<sequence length="249" mass="26039">MAREASGAPHEIVNAANARVWFWDHDPFGNGTPTAAAGFSHDLRFPGQIYDSETRLHNNGFRDYSPTHGRYVESDPIGLAGGINTYAYAGNNPVNAIDPLGLDPESKDDAEALPKIDIAGQPPTPKPKVSGTASPPWLQCFAACVSDHYDLGGIATRAGLLAGSAPIPKSMLGLPVVGKASPNTNPISYLGFLLGESEPRLPYRVLGTTRVFGIMGRAVPFVGVGFAAYDVISIGICTAGCGGFAGEGR</sequence>
<dbReference type="RefSeq" id="WP_003613614.1">
    <property type="nucleotide sequence ID" value="NZ_ADVE02000001.1"/>
</dbReference>
<dbReference type="STRING" id="595536.GCA_000178815_02440"/>
<keyword evidence="2" id="KW-1185">Reference proteome</keyword>